<evidence type="ECO:0000256" key="1">
    <source>
        <dbReference type="ARBA" id="ARBA00010211"/>
    </source>
</evidence>
<evidence type="ECO:0000259" key="3">
    <source>
        <dbReference type="Pfam" id="PF01557"/>
    </source>
</evidence>
<accession>A0A560I0H9</accession>
<dbReference type="EMBL" id="VITT01000023">
    <property type="protein sequence ID" value="TWB50650.1"/>
    <property type="molecule type" value="Genomic_DNA"/>
</dbReference>
<proteinExistence type="inferred from homology"/>
<gene>
    <name evidence="4" type="ORF">FBZ92_12370</name>
</gene>
<dbReference type="AlphaFoldDB" id="A0A560I0H9"/>
<dbReference type="GO" id="GO:0044281">
    <property type="term" value="P:small molecule metabolic process"/>
    <property type="evidence" value="ECO:0007669"/>
    <property type="project" value="UniProtKB-ARBA"/>
</dbReference>
<dbReference type="GO" id="GO:0046872">
    <property type="term" value="F:metal ion binding"/>
    <property type="evidence" value="ECO:0007669"/>
    <property type="project" value="UniProtKB-KW"/>
</dbReference>
<dbReference type="Proteomes" id="UP000318050">
    <property type="component" value="Unassembled WGS sequence"/>
</dbReference>
<dbReference type="GO" id="GO:0003824">
    <property type="term" value="F:catalytic activity"/>
    <property type="evidence" value="ECO:0007669"/>
    <property type="project" value="InterPro"/>
</dbReference>
<feature type="domain" description="Fumarylacetoacetase-like C-terminal" evidence="3">
    <location>
        <begin position="105"/>
        <end position="340"/>
    </location>
</feature>
<evidence type="ECO:0000256" key="2">
    <source>
        <dbReference type="ARBA" id="ARBA00022723"/>
    </source>
</evidence>
<dbReference type="InterPro" id="IPR051121">
    <property type="entry name" value="FAH"/>
</dbReference>
<dbReference type="Gene3D" id="3.90.850.10">
    <property type="entry name" value="Fumarylacetoacetase-like, C-terminal domain"/>
    <property type="match status" value="1"/>
</dbReference>
<dbReference type="OrthoDB" id="5197601at2"/>
<sequence length="358" mass="40031">MPDHDFLKQIPAAPQPEGIDPATGLVSGSFGIGTFRTGADAAFPGIVVPGGAVFSMSDRYRDTHAVFDDWDRAVDWANEVAHRPDRHAFSYDALEILPVLSHPNILGAGSNYRQHVAEMMTFNKFNQHARKEGEGDEAFFHRNLAEIDRRGREGMPFFWTGLHSALCGANDDVPLPLVGKHPDWELEFGVIVGKTGRYIRPDEANDLIAAYVMVNDLGTVDEFRRVDVRFQYDWVSKNQPNFKPFGPFAVPKQFVDRSKVQIRLSVNGAVRQDWPISDMIFQPEQILSYATERIRLLPGDLLITGSPPGNAAMHGNAWLKPGDIVESEITYLGRQRNQVVAEDARGRAPTYGPFITDW</sequence>
<dbReference type="SUPFAM" id="SSF56529">
    <property type="entry name" value="FAH"/>
    <property type="match status" value="1"/>
</dbReference>
<dbReference type="PANTHER" id="PTHR42796:SF4">
    <property type="entry name" value="FUMARYLACETOACETATE HYDROLASE DOMAIN-CONTAINING PROTEIN 2A"/>
    <property type="match status" value="1"/>
</dbReference>
<comment type="caution">
    <text evidence="4">The sequence shown here is derived from an EMBL/GenBank/DDBJ whole genome shotgun (WGS) entry which is preliminary data.</text>
</comment>
<protein>
    <submittedName>
        <fullName evidence="4">2-keto-4-pentenoate hydratase/2-oxohepta-3-ene-1,7-dioic acid hydratase in catechol pathway</fullName>
    </submittedName>
</protein>
<dbReference type="InterPro" id="IPR011234">
    <property type="entry name" value="Fumarylacetoacetase-like_C"/>
</dbReference>
<evidence type="ECO:0000313" key="4">
    <source>
        <dbReference type="EMBL" id="TWB50650.1"/>
    </source>
</evidence>
<dbReference type="PANTHER" id="PTHR42796">
    <property type="entry name" value="FUMARYLACETOACETATE HYDROLASE DOMAIN-CONTAINING PROTEIN 2A-RELATED"/>
    <property type="match status" value="1"/>
</dbReference>
<evidence type="ECO:0000313" key="5">
    <source>
        <dbReference type="Proteomes" id="UP000318050"/>
    </source>
</evidence>
<keyword evidence="2" id="KW-0479">Metal-binding</keyword>
<name>A0A560I0H9_9PROT</name>
<dbReference type="Pfam" id="PF01557">
    <property type="entry name" value="FAA_hydrolase"/>
    <property type="match status" value="1"/>
</dbReference>
<comment type="similarity">
    <text evidence="1">Belongs to the FAH family.</text>
</comment>
<reference evidence="4 5" key="1">
    <citation type="submission" date="2019-06" db="EMBL/GenBank/DDBJ databases">
        <title>Genomic Encyclopedia of Type Strains, Phase IV (KMG-V): Genome sequencing to study the core and pangenomes of soil and plant-associated prokaryotes.</title>
        <authorList>
            <person name="Whitman W."/>
        </authorList>
    </citation>
    <scope>NUCLEOTIDE SEQUENCE [LARGE SCALE GENOMIC DNA]</scope>
    <source>
        <strain evidence="4 5">BR 11140</strain>
    </source>
</reference>
<organism evidence="4 5">
    <name type="scientific">Nitrospirillum amazonense</name>
    <dbReference type="NCBI Taxonomy" id="28077"/>
    <lineage>
        <taxon>Bacteria</taxon>
        <taxon>Pseudomonadati</taxon>
        <taxon>Pseudomonadota</taxon>
        <taxon>Alphaproteobacteria</taxon>
        <taxon>Rhodospirillales</taxon>
        <taxon>Azospirillaceae</taxon>
        <taxon>Nitrospirillum</taxon>
    </lineage>
</organism>
<dbReference type="InterPro" id="IPR036663">
    <property type="entry name" value="Fumarylacetoacetase_C_sf"/>
</dbReference>